<sequence length="444" mass="47098">MKALLWPVLAFCPLGYAEWLGQTPDSPHNGHGYGLPRATATSRPDSVNGWSPKPTEAPLVDSGSDVDFVELMRRSEYWLKAKRQTTNWLNSRTCGWFDSDASAPYTCGRSSTCSTNAANVVGCVSSGETVGPFFTVCLDYEASKSGLCKSVGSRTGCCRSSTLPACLMFVWPGPQSQSMYLCHTKPGVQTMLDVPLSVLEASTRSTSTSTTSSSATSESSTVTSPTSTNTDAPPAVNAPVNAGAIAGGIVGGVAGIALIAGGIAFFLIRRRNKASNIQYTRSTNPAYTAVPPNDSPFPTPGMPPYSPPKQNQAGFLSLPGNSTLRSDTPYLANSITPPNQTDPRYSYQYDPSKPPEMQQGYPQYGAGGLYPHATPDSYNSQYGQGQGYTPPPPPQGVGLAVPGQYQPYAPQPQQQFRSELDSGSVVTGQRGNPAEMPGESESRR</sequence>
<feature type="compositionally biased region" description="Polar residues" evidence="1">
    <location>
        <begin position="308"/>
        <end position="343"/>
    </location>
</feature>
<name>A0AAN7APN7_9PEZI</name>
<evidence type="ECO:0000313" key="4">
    <source>
        <dbReference type="EMBL" id="KAK4194529.1"/>
    </source>
</evidence>
<evidence type="ECO:0000313" key="5">
    <source>
        <dbReference type="Proteomes" id="UP001303160"/>
    </source>
</evidence>
<feature type="signal peptide" evidence="3">
    <location>
        <begin position="1"/>
        <end position="17"/>
    </location>
</feature>
<feature type="compositionally biased region" description="Pro residues" evidence="1">
    <location>
        <begin position="293"/>
        <end position="307"/>
    </location>
</feature>
<keyword evidence="2" id="KW-0472">Membrane</keyword>
<evidence type="ECO:0000256" key="1">
    <source>
        <dbReference type="SAM" id="MobiDB-lite"/>
    </source>
</evidence>
<dbReference type="Proteomes" id="UP001303160">
    <property type="component" value="Unassembled WGS sequence"/>
</dbReference>
<gene>
    <name evidence="4" type="ORF">QBC40DRAFT_32664</name>
</gene>
<feature type="region of interest" description="Disordered" evidence="1">
    <location>
        <begin position="284"/>
        <end position="444"/>
    </location>
</feature>
<accession>A0AAN7APN7</accession>
<keyword evidence="2" id="KW-0812">Transmembrane</keyword>
<reference evidence="4" key="1">
    <citation type="journal article" date="2023" name="Mol. Phylogenet. Evol.">
        <title>Genome-scale phylogeny and comparative genomics of the fungal order Sordariales.</title>
        <authorList>
            <person name="Hensen N."/>
            <person name="Bonometti L."/>
            <person name="Westerberg I."/>
            <person name="Brannstrom I.O."/>
            <person name="Guillou S."/>
            <person name="Cros-Aarteil S."/>
            <person name="Calhoun S."/>
            <person name="Haridas S."/>
            <person name="Kuo A."/>
            <person name="Mondo S."/>
            <person name="Pangilinan J."/>
            <person name="Riley R."/>
            <person name="LaButti K."/>
            <person name="Andreopoulos B."/>
            <person name="Lipzen A."/>
            <person name="Chen C."/>
            <person name="Yan M."/>
            <person name="Daum C."/>
            <person name="Ng V."/>
            <person name="Clum A."/>
            <person name="Steindorff A."/>
            <person name="Ohm R.A."/>
            <person name="Martin F."/>
            <person name="Silar P."/>
            <person name="Natvig D.O."/>
            <person name="Lalanne C."/>
            <person name="Gautier V."/>
            <person name="Ament-Velasquez S.L."/>
            <person name="Kruys A."/>
            <person name="Hutchinson M.I."/>
            <person name="Powell A.J."/>
            <person name="Barry K."/>
            <person name="Miller A.N."/>
            <person name="Grigoriev I.V."/>
            <person name="Debuchy R."/>
            <person name="Gladieux P."/>
            <person name="Hiltunen Thoren M."/>
            <person name="Johannesson H."/>
        </authorList>
    </citation>
    <scope>NUCLEOTIDE SEQUENCE</scope>
    <source>
        <strain evidence="4">CBS 315.58</strain>
    </source>
</reference>
<keyword evidence="3" id="KW-0732">Signal</keyword>
<evidence type="ECO:0008006" key="6">
    <source>
        <dbReference type="Google" id="ProtNLM"/>
    </source>
</evidence>
<organism evidence="4 5">
    <name type="scientific">Triangularia verruculosa</name>
    <dbReference type="NCBI Taxonomy" id="2587418"/>
    <lineage>
        <taxon>Eukaryota</taxon>
        <taxon>Fungi</taxon>
        <taxon>Dikarya</taxon>
        <taxon>Ascomycota</taxon>
        <taxon>Pezizomycotina</taxon>
        <taxon>Sordariomycetes</taxon>
        <taxon>Sordariomycetidae</taxon>
        <taxon>Sordariales</taxon>
        <taxon>Podosporaceae</taxon>
        <taxon>Triangularia</taxon>
    </lineage>
</organism>
<dbReference type="AlphaFoldDB" id="A0AAN7APN7"/>
<keyword evidence="5" id="KW-1185">Reference proteome</keyword>
<feature type="transmembrane region" description="Helical" evidence="2">
    <location>
        <begin position="244"/>
        <end position="268"/>
    </location>
</feature>
<proteinExistence type="predicted"/>
<evidence type="ECO:0000256" key="3">
    <source>
        <dbReference type="SAM" id="SignalP"/>
    </source>
</evidence>
<feature type="region of interest" description="Disordered" evidence="1">
    <location>
        <begin position="28"/>
        <end position="56"/>
    </location>
</feature>
<dbReference type="EMBL" id="MU864055">
    <property type="protein sequence ID" value="KAK4194529.1"/>
    <property type="molecule type" value="Genomic_DNA"/>
</dbReference>
<protein>
    <recommendedName>
        <fullName evidence="6">Transmembrane protein</fullName>
    </recommendedName>
</protein>
<feature type="compositionally biased region" description="Low complexity" evidence="1">
    <location>
        <begin position="396"/>
        <end position="415"/>
    </location>
</feature>
<feature type="chain" id="PRO_5042870580" description="Transmembrane protein" evidence="3">
    <location>
        <begin position="18"/>
        <end position="444"/>
    </location>
</feature>
<keyword evidence="2" id="KW-1133">Transmembrane helix</keyword>
<feature type="compositionally biased region" description="Polar residues" evidence="1">
    <location>
        <begin position="39"/>
        <end position="49"/>
    </location>
</feature>
<reference evidence="4" key="2">
    <citation type="submission" date="2023-05" db="EMBL/GenBank/DDBJ databases">
        <authorList>
            <consortium name="Lawrence Berkeley National Laboratory"/>
            <person name="Steindorff A."/>
            <person name="Hensen N."/>
            <person name="Bonometti L."/>
            <person name="Westerberg I."/>
            <person name="Brannstrom I.O."/>
            <person name="Guillou S."/>
            <person name="Cros-Aarteil S."/>
            <person name="Calhoun S."/>
            <person name="Haridas S."/>
            <person name="Kuo A."/>
            <person name="Mondo S."/>
            <person name="Pangilinan J."/>
            <person name="Riley R."/>
            <person name="Labutti K."/>
            <person name="Andreopoulos B."/>
            <person name="Lipzen A."/>
            <person name="Chen C."/>
            <person name="Yanf M."/>
            <person name="Daum C."/>
            <person name="Ng V."/>
            <person name="Clum A."/>
            <person name="Ohm R."/>
            <person name="Martin F."/>
            <person name="Silar P."/>
            <person name="Natvig D."/>
            <person name="Lalanne C."/>
            <person name="Gautier V."/>
            <person name="Ament-Velasquez S.L."/>
            <person name="Kruys A."/>
            <person name="Hutchinson M.I."/>
            <person name="Powell A.J."/>
            <person name="Barry K."/>
            <person name="Miller A.N."/>
            <person name="Grigoriev I.V."/>
            <person name="Debuchy R."/>
            <person name="Gladieux P."/>
            <person name="Thoren M.H."/>
            <person name="Johannesson H."/>
        </authorList>
    </citation>
    <scope>NUCLEOTIDE SEQUENCE</scope>
    <source>
        <strain evidence="4">CBS 315.58</strain>
    </source>
</reference>
<comment type="caution">
    <text evidence="4">The sequence shown here is derived from an EMBL/GenBank/DDBJ whole genome shotgun (WGS) entry which is preliminary data.</text>
</comment>
<evidence type="ECO:0000256" key="2">
    <source>
        <dbReference type="SAM" id="Phobius"/>
    </source>
</evidence>
<feature type="region of interest" description="Disordered" evidence="1">
    <location>
        <begin position="203"/>
        <end position="235"/>
    </location>
</feature>